<dbReference type="GO" id="GO:0046983">
    <property type="term" value="F:protein dimerization activity"/>
    <property type="evidence" value="ECO:0007669"/>
    <property type="project" value="InterPro"/>
</dbReference>
<dbReference type="SUPFAM" id="SSF55874">
    <property type="entry name" value="ATPase domain of HSP90 chaperone/DNA topoisomerase II/histidine kinase"/>
    <property type="match status" value="1"/>
</dbReference>
<evidence type="ECO:0000256" key="1">
    <source>
        <dbReference type="ARBA" id="ARBA00022679"/>
    </source>
</evidence>
<dbReference type="Pfam" id="PF07730">
    <property type="entry name" value="HisKA_3"/>
    <property type="match status" value="1"/>
</dbReference>
<dbReference type="SUPFAM" id="SSF82171">
    <property type="entry name" value="DPP6 N-terminal domain-like"/>
    <property type="match status" value="1"/>
</dbReference>
<keyword evidence="6" id="KW-1185">Reference proteome</keyword>
<feature type="domain" description="Histidine kinase/HSP90-like ATPase" evidence="4">
    <location>
        <begin position="908"/>
        <end position="1004"/>
    </location>
</feature>
<name>A0AAF0CLP7_9BACT</name>
<dbReference type="Gene3D" id="2.60.40.10">
    <property type="entry name" value="Immunoglobulins"/>
    <property type="match status" value="1"/>
</dbReference>
<dbReference type="InterPro" id="IPR003594">
    <property type="entry name" value="HATPase_dom"/>
</dbReference>
<dbReference type="GO" id="GO:0016020">
    <property type="term" value="C:membrane"/>
    <property type="evidence" value="ECO:0007669"/>
    <property type="project" value="InterPro"/>
</dbReference>
<dbReference type="RefSeq" id="WP_330931785.1">
    <property type="nucleotide sequence ID" value="NZ_CP119075.1"/>
</dbReference>
<dbReference type="CDD" id="cd16917">
    <property type="entry name" value="HATPase_UhpB-NarQ-NarX-like"/>
    <property type="match status" value="1"/>
</dbReference>
<evidence type="ECO:0000313" key="5">
    <source>
        <dbReference type="EMBL" id="WED63108.1"/>
    </source>
</evidence>
<dbReference type="Proteomes" id="UP001218638">
    <property type="component" value="Chromosome"/>
</dbReference>
<gene>
    <name evidence="5" type="ORF">PXH66_12280</name>
</gene>
<dbReference type="InterPro" id="IPR013783">
    <property type="entry name" value="Ig-like_fold"/>
</dbReference>
<reference evidence="5" key="1">
    <citation type="submission" date="2023-03" db="EMBL/GenBank/DDBJ databases">
        <title>Lomoglobus Profundus gen. nov., sp. nov., a novel member of the phylum Verrucomicrobia, isolated from deep-marine sediment of South China Sea.</title>
        <authorList>
            <person name="Ahmad T."/>
            <person name="Ishaq S.E."/>
            <person name="Wang F."/>
        </authorList>
    </citation>
    <scope>NUCLEOTIDE SEQUENCE</scope>
    <source>
        <strain evidence="5">LMO-M01</strain>
    </source>
</reference>
<keyword evidence="3" id="KW-0902">Two-component regulatory system</keyword>
<dbReference type="Pfam" id="PF02518">
    <property type="entry name" value="HATPase_c"/>
    <property type="match status" value="1"/>
</dbReference>
<dbReference type="Gene3D" id="1.20.5.1930">
    <property type="match status" value="1"/>
</dbReference>
<dbReference type="InterPro" id="IPR015943">
    <property type="entry name" value="WD40/YVTN_repeat-like_dom_sf"/>
</dbReference>
<dbReference type="AlphaFoldDB" id="A0AAF0CLP7"/>
<dbReference type="EMBL" id="CP119075">
    <property type="protein sequence ID" value="WED63108.1"/>
    <property type="molecule type" value="Genomic_DNA"/>
</dbReference>
<accession>A0AAF0CLP7</accession>
<dbReference type="Gene3D" id="2.130.10.10">
    <property type="entry name" value="YVTN repeat-like/Quinoprotein amine dehydrogenase"/>
    <property type="match status" value="1"/>
</dbReference>
<dbReference type="GO" id="GO:0000155">
    <property type="term" value="F:phosphorelay sensor kinase activity"/>
    <property type="evidence" value="ECO:0007669"/>
    <property type="project" value="InterPro"/>
</dbReference>
<keyword evidence="2 5" id="KW-0418">Kinase</keyword>
<dbReference type="InterPro" id="IPR036890">
    <property type="entry name" value="HATPase_C_sf"/>
</dbReference>
<proteinExistence type="predicted"/>
<evidence type="ECO:0000256" key="3">
    <source>
        <dbReference type="ARBA" id="ARBA00023012"/>
    </source>
</evidence>
<dbReference type="Gene3D" id="3.30.565.10">
    <property type="entry name" value="Histidine kinase-like ATPase, C-terminal domain"/>
    <property type="match status" value="1"/>
</dbReference>
<protein>
    <submittedName>
        <fullName evidence="5">Sensor histidine kinase</fullName>
    </submittedName>
</protein>
<dbReference type="PANTHER" id="PTHR24421">
    <property type="entry name" value="NITRATE/NITRITE SENSOR PROTEIN NARX-RELATED"/>
    <property type="match status" value="1"/>
</dbReference>
<keyword evidence="1" id="KW-0808">Transferase</keyword>
<dbReference type="InterPro" id="IPR050482">
    <property type="entry name" value="Sensor_HK_TwoCompSys"/>
</dbReference>
<dbReference type="KEGG" id="slom:PXH66_12280"/>
<dbReference type="InterPro" id="IPR011712">
    <property type="entry name" value="Sig_transdc_His_kin_sub3_dim/P"/>
</dbReference>
<dbReference type="PANTHER" id="PTHR24421:SF62">
    <property type="entry name" value="SENSORY TRANSDUCTION HISTIDINE KINASE"/>
    <property type="match status" value="1"/>
</dbReference>
<organism evidence="5 6">
    <name type="scientific">Synoicihabitans lomoniglobus</name>
    <dbReference type="NCBI Taxonomy" id="2909285"/>
    <lineage>
        <taxon>Bacteria</taxon>
        <taxon>Pseudomonadati</taxon>
        <taxon>Verrucomicrobiota</taxon>
        <taxon>Opitutia</taxon>
        <taxon>Opitutales</taxon>
        <taxon>Opitutaceae</taxon>
        <taxon>Synoicihabitans</taxon>
    </lineage>
</organism>
<evidence type="ECO:0000313" key="6">
    <source>
        <dbReference type="Proteomes" id="UP001218638"/>
    </source>
</evidence>
<evidence type="ECO:0000259" key="4">
    <source>
        <dbReference type="SMART" id="SM00387"/>
    </source>
</evidence>
<evidence type="ECO:0000256" key="2">
    <source>
        <dbReference type="ARBA" id="ARBA00022777"/>
    </source>
</evidence>
<dbReference type="SMART" id="SM00387">
    <property type="entry name" value="HATPase_c"/>
    <property type="match status" value="1"/>
</dbReference>
<sequence>MSAYRSTACGWLRFLIPISVWLTHASPSLTADEPSIGLPITRSYSIEEIGVTRGPQLDFDRYGRLAVIGGGSYIVLNDGAWIELKEGRPGAPIFLEVTNAPDGRAYFGALATWGIADYASNGEIQAVSMRPDHYPEWINVTNFTHINLIENGILFSGSNGIVHLNPGTGALRFHEIPQIATVFTFEDSIFVSSNSLGTARFDLETGETTLIDPEITIHQVATLANGRLVTATTGGSLLFFDGREFTDIGIRLNGQSTGGISRLEALPDGGFAAAVDGSGVYLFHGDGKSRMALTTTSYRRVYDLAAREAGVLWIAKESSLEKVLYNDPVSVIDQRSDVVIGWPQVFQWSEQTVVASNGRLYDMNLAQDGRHYVFNEIPNPPPTGAWAVASNQKHLVVGNGEGVFFRTSDGFVRIPGMPEASRLFLPEDDLCIVVGISEIAAMRWADGKWAECAPRVPGVGFPSIAHPAANSLWIELGLNRAARVWFENGQLHKQLFLDFPWADPTWVNIGILNNYAVLSGPENQRVYLDCTTGEPIPPPPLESALQQVSQSILRVAQDESGRIWATLANGIVTLHPGEESYQLDTHSLSAISDLYPVITLLNQQHAWISTESALYHVDQDFQIPVPSIVQPFLVSIKDGKTGLEIYSAAEVLDEIAPLPWEKNHLVFRYFSGGYITMRDPVYEFTMENGGNSWSVQSADSLLTLPQLEEGVYHLSVQLKDGNTPIGKPILTHFTVRPPWYRAPLAYVAYWSSGLLLCVAVALWGVGQAKRKHDYLEQLVRERTDELRATGAKLTEEARTSATLAERNRLAGEIHDSLQQGLSGLALHLESTLKINHLEPDIHARLSVARRMVSFTRQEVQQAVWDLESPLLQNDSLDHALVKLAELIGNETPRIEVETMGTDIHVSSTINHHLLRMAQEAITNAVRHSGAAVVQVQLQVTTVQVLLTISDNGQGFVIADVLTGGVGHFGLRGLRSRAQKINGDLQVTSSPGEGTTVRIAVPLPDSSASTTNPA</sequence>